<protein>
    <submittedName>
        <fullName evidence="1">Uncharacterized protein</fullName>
    </submittedName>
</protein>
<comment type="caution">
    <text evidence="1">The sequence shown here is derived from an EMBL/GenBank/DDBJ whole genome shotgun (WGS) entry which is preliminary data.</text>
</comment>
<gene>
    <name evidence="1" type="ORF">S01H1_12131</name>
</gene>
<proteinExistence type="predicted"/>
<evidence type="ECO:0000313" key="1">
    <source>
        <dbReference type="EMBL" id="GAF84348.1"/>
    </source>
</evidence>
<organism evidence="1">
    <name type="scientific">marine sediment metagenome</name>
    <dbReference type="NCBI Taxonomy" id="412755"/>
    <lineage>
        <taxon>unclassified sequences</taxon>
        <taxon>metagenomes</taxon>
        <taxon>ecological metagenomes</taxon>
    </lineage>
</organism>
<reference evidence="1" key="1">
    <citation type="journal article" date="2014" name="Front. Microbiol.">
        <title>High frequency of phylogenetically diverse reductive dehalogenase-homologous genes in deep subseafloor sedimentary metagenomes.</title>
        <authorList>
            <person name="Kawai M."/>
            <person name="Futagami T."/>
            <person name="Toyoda A."/>
            <person name="Takaki Y."/>
            <person name="Nishi S."/>
            <person name="Hori S."/>
            <person name="Arai W."/>
            <person name="Tsubouchi T."/>
            <person name="Morono Y."/>
            <person name="Uchiyama I."/>
            <person name="Ito T."/>
            <person name="Fujiyama A."/>
            <person name="Inagaki F."/>
            <person name="Takami H."/>
        </authorList>
    </citation>
    <scope>NUCLEOTIDE SEQUENCE</scope>
    <source>
        <strain evidence="1">Expedition CK06-06</strain>
    </source>
</reference>
<dbReference type="EMBL" id="BARS01006209">
    <property type="protein sequence ID" value="GAF84348.1"/>
    <property type="molecule type" value="Genomic_DNA"/>
</dbReference>
<dbReference type="AlphaFoldDB" id="X0ST52"/>
<sequence length="92" mass="11076">MDEILEHMEKMLRNTQACLFHIKCIEEEEDLEIIKIHLDALQQIENEYTPMYIDSDNMYPINTPKKDIRHWIRIRRGDFAKLTDKCTRLGLV</sequence>
<accession>X0ST52</accession>
<name>X0ST52_9ZZZZ</name>